<dbReference type="GO" id="GO:0000124">
    <property type="term" value="C:SAGA complex"/>
    <property type="evidence" value="ECO:0007669"/>
    <property type="project" value="InterPro"/>
</dbReference>
<accession>A0A4Y7Q5M6</accession>
<feature type="compositionally biased region" description="Basic and acidic residues" evidence="5">
    <location>
        <begin position="114"/>
        <end position="123"/>
    </location>
</feature>
<dbReference type="AlphaFoldDB" id="A0A4Y7Q5M6"/>
<dbReference type="InterPro" id="IPR010750">
    <property type="entry name" value="SGF29_tudor-like_dom"/>
</dbReference>
<dbReference type="VEuPathDB" id="FungiDB:BD410DRAFT_788950"/>
<dbReference type="OrthoDB" id="10265994at2759"/>
<sequence>MDRRRALSQRPASVEVLLSEIQYWSQSANILSAFTTKYNNPATGDAIGRVNRLISAWPATNGEDSLPMDGFETVEATYKKLKAGLNEVKDSAAAEASAIEKALEPISVLIALRKAPEAPPQEKRNKRPRGSSPSSTPGTPSIQPINRVTLNVKSDRDRSSEGPANTPPPFKRDAKARAKYYAKQAPFTDGRKVAFQPPNSSGGGDDNTWILAVITRCLNSEKNKYEVQDAEPQDDGQPGQMYQATLKDFIPLPDPDAPPNGPAHPNGYPEFPTGSTVMALYPDTSCFYRAEVIQGPRDPQNARTVPSSKLSSVYRLRFEDDDDQVHSVAAQWVVEFPGP</sequence>
<keyword evidence="3" id="KW-0804">Transcription</keyword>
<dbReference type="PANTHER" id="PTHR21539:SF0">
    <property type="entry name" value="SAGA-ASSOCIATED FACTOR 29"/>
    <property type="match status" value="1"/>
</dbReference>
<dbReference type="CDD" id="cd20393">
    <property type="entry name" value="Tudor_SGF29_rpt1"/>
    <property type="match status" value="1"/>
</dbReference>
<dbReference type="InterPro" id="IPR047287">
    <property type="entry name" value="Tudor_SGF29_rpt2"/>
</dbReference>
<evidence type="ECO:0000259" key="6">
    <source>
        <dbReference type="PROSITE" id="PS51518"/>
    </source>
</evidence>
<keyword evidence="8" id="KW-1185">Reference proteome</keyword>
<keyword evidence="4" id="KW-0539">Nucleus</keyword>
<comment type="subcellular location">
    <subcellularLocation>
        <location evidence="1">Nucleus</location>
    </subcellularLocation>
</comment>
<evidence type="ECO:0000256" key="2">
    <source>
        <dbReference type="ARBA" id="ARBA00023015"/>
    </source>
</evidence>
<evidence type="ECO:0000313" key="7">
    <source>
        <dbReference type="EMBL" id="TDL22219.1"/>
    </source>
</evidence>
<dbReference type="GO" id="GO:0005634">
    <property type="term" value="C:nucleus"/>
    <property type="evidence" value="ECO:0007669"/>
    <property type="project" value="UniProtKB-SubCell"/>
</dbReference>
<evidence type="ECO:0000256" key="5">
    <source>
        <dbReference type="SAM" id="MobiDB-lite"/>
    </source>
</evidence>
<organism evidence="7 8">
    <name type="scientific">Rickenella mellea</name>
    <dbReference type="NCBI Taxonomy" id="50990"/>
    <lineage>
        <taxon>Eukaryota</taxon>
        <taxon>Fungi</taxon>
        <taxon>Dikarya</taxon>
        <taxon>Basidiomycota</taxon>
        <taxon>Agaricomycotina</taxon>
        <taxon>Agaricomycetes</taxon>
        <taxon>Hymenochaetales</taxon>
        <taxon>Rickenellaceae</taxon>
        <taxon>Rickenella</taxon>
    </lineage>
</organism>
<name>A0A4Y7Q5M6_9AGAM</name>
<evidence type="ECO:0000256" key="1">
    <source>
        <dbReference type="ARBA" id="ARBA00004123"/>
    </source>
</evidence>
<dbReference type="InterPro" id="IPR047288">
    <property type="entry name" value="Tudor_SGF29_rpt1"/>
</dbReference>
<proteinExistence type="predicted"/>
<evidence type="ECO:0000256" key="3">
    <source>
        <dbReference type="ARBA" id="ARBA00023163"/>
    </source>
</evidence>
<reference evidence="7 8" key="1">
    <citation type="submission" date="2018-06" db="EMBL/GenBank/DDBJ databases">
        <title>A transcriptomic atlas of mushroom development highlights an independent origin of complex multicellularity.</title>
        <authorList>
            <consortium name="DOE Joint Genome Institute"/>
            <person name="Krizsan K."/>
            <person name="Almasi E."/>
            <person name="Merenyi Z."/>
            <person name="Sahu N."/>
            <person name="Viragh M."/>
            <person name="Koszo T."/>
            <person name="Mondo S."/>
            <person name="Kiss B."/>
            <person name="Balint B."/>
            <person name="Kues U."/>
            <person name="Barry K."/>
            <person name="Hegedus J.C."/>
            <person name="Henrissat B."/>
            <person name="Johnson J."/>
            <person name="Lipzen A."/>
            <person name="Ohm R."/>
            <person name="Nagy I."/>
            <person name="Pangilinan J."/>
            <person name="Yan J."/>
            <person name="Xiong Y."/>
            <person name="Grigoriev I.V."/>
            <person name="Hibbett D.S."/>
            <person name="Nagy L.G."/>
        </authorList>
    </citation>
    <scope>NUCLEOTIDE SEQUENCE [LARGE SCALE GENOMIC DNA]</scope>
    <source>
        <strain evidence="7 8">SZMC22713</strain>
    </source>
</reference>
<protein>
    <recommendedName>
        <fullName evidence="6">SGF29 C-terminal domain-containing protein</fullName>
    </recommendedName>
</protein>
<feature type="domain" description="SGF29 C-terminal" evidence="6">
    <location>
        <begin position="183"/>
        <end position="339"/>
    </location>
</feature>
<dbReference type="PANTHER" id="PTHR21539">
    <property type="entry name" value="SAGA-ASSOCIATED FACTOR 29"/>
    <property type="match status" value="1"/>
</dbReference>
<dbReference type="InterPro" id="IPR037802">
    <property type="entry name" value="SGF29"/>
</dbReference>
<dbReference type="STRING" id="50990.A0A4Y7Q5M6"/>
<dbReference type="Gene3D" id="2.30.30.140">
    <property type="match status" value="2"/>
</dbReference>
<dbReference type="PROSITE" id="PS51518">
    <property type="entry name" value="SGF29_C"/>
    <property type="match status" value="1"/>
</dbReference>
<feature type="region of interest" description="Disordered" evidence="5">
    <location>
        <begin position="114"/>
        <end position="177"/>
    </location>
</feature>
<feature type="compositionally biased region" description="Low complexity" evidence="5">
    <location>
        <begin position="130"/>
        <end position="141"/>
    </location>
</feature>
<dbReference type="CDD" id="cd20394">
    <property type="entry name" value="Tudor_SGF29_rpt2"/>
    <property type="match status" value="1"/>
</dbReference>
<evidence type="ECO:0000313" key="8">
    <source>
        <dbReference type="Proteomes" id="UP000294933"/>
    </source>
</evidence>
<evidence type="ECO:0000256" key="4">
    <source>
        <dbReference type="ARBA" id="ARBA00023242"/>
    </source>
</evidence>
<dbReference type="EMBL" id="ML170176">
    <property type="protein sequence ID" value="TDL22219.1"/>
    <property type="molecule type" value="Genomic_DNA"/>
</dbReference>
<dbReference type="Pfam" id="PF07039">
    <property type="entry name" value="SGF29_Tudor"/>
    <property type="match status" value="1"/>
</dbReference>
<dbReference type="Proteomes" id="UP000294933">
    <property type="component" value="Unassembled WGS sequence"/>
</dbReference>
<keyword evidence="2" id="KW-0805">Transcription regulation</keyword>
<feature type="compositionally biased region" description="Polar residues" evidence="5">
    <location>
        <begin position="142"/>
        <end position="152"/>
    </location>
</feature>
<gene>
    <name evidence="7" type="ORF">BD410DRAFT_788950</name>
</gene>